<dbReference type="EMBL" id="JAWQEG010005701">
    <property type="protein sequence ID" value="KAK3857073.1"/>
    <property type="molecule type" value="Genomic_DNA"/>
</dbReference>
<feature type="region of interest" description="Disordered" evidence="1">
    <location>
        <begin position="1"/>
        <end position="48"/>
    </location>
</feature>
<evidence type="ECO:0000256" key="1">
    <source>
        <dbReference type="SAM" id="MobiDB-lite"/>
    </source>
</evidence>
<comment type="caution">
    <text evidence="2">The sequence shown here is derived from an EMBL/GenBank/DDBJ whole genome shotgun (WGS) entry which is preliminary data.</text>
</comment>
<gene>
    <name evidence="2" type="ORF">Pcinc_036648</name>
</gene>
<dbReference type="AlphaFoldDB" id="A0AAE1BV80"/>
<protein>
    <submittedName>
        <fullName evidence="2">Uncharacterized protein</fullName>
    </submittedName>
</protein>
<proteinExistence type="predicted"/>
<accession>A0AAE1BV80</accession>
<feature type="region of interest" description="Disordered" evidence="1">
    <location>
        <begin position="89"/>
        <end position="109"/>
    </location>
</feature>
<reference evidence="2" key="1">
    <citation type="submission" date="2023-10" db="EMBL/GenBank/DDBJ databases">
        <title>Genome assemblies of two species of porcelain crab, Petrolisthes cinctipes and Petrolisthes manimaculis (Anomura: Porcellanidae).</title>
        <authorList>
            <person name="Angst P."/>
        </authorList>
    </citation>
    <scope>NUCLEOTIDE SEQUENCE</scope>
    <source>
        <strain evidence="2">PB745_01</strain>
        <tissue evidence="2">Gill</tissue>
    </source>
</reference>
<name>A0AAE1BV80_PETCI</name>
<organism evidence="2 3">
    <name type="scientific">Petrolisthes cinctipes</name>
    <name type="common">Flat porcelain crab</name>
    <dbReference type="NCBI Taxonomy" id="88211"/>
    <lineage>
        <taxon>Eukaryota</taxon>
        <taxon>Metazoa</taxon>
        <taxon>Ecdysozoa</taxon>
        <taxon>Arthropoda</taxon>
        <taxon>Crustacea</taxon>
        <taxon>Multicrustacea</taxon>
        <taxon>Malacostraca</taxon>
        <taxon>Eumalacostraca</taxon>
        <taxon>Eucarida</taxon>
        <taxon>Decapoda</taxon>
        <taxon>Pleocyemata</taxon>
        <taxon>Anomura</taxon>
        <taxon>Galatheoidea</taxon>
        <taxon>Porcellanidae</taxon>
        <taxon>Petrolisthes</taxon>
    </lineage>
</organism>
<feature type="compositionally biased region" description="Basic and acidic residues" evidence="1">
    <location>
        <begin position="11"/>
        <end position="34"/>
    </location>
</feature>
<sequence length="109" mass="12096">MSEGAGVKKCSRCERQREDAGESGTESREGGIRDHQHHLRRGFPTPPLYDVTAQSVTSLRSLRPHPHVLSQLFIDTAEILALRKDGMCGRREEEKGDTLRVKDKGGTIG</sequence>
<evidence type="ECO:0000313" key="3">
    <source>
        <dbReference type="Proteomes" id="UP001286313"/>
    </source>
</evidence>
<evidence type="ECO:0000313" key="2">
    <source>
        <dbReference type="EMBL" id="KAK3857073.1"/>
    </source>
</evidence>
<dbReference type="Proteomes" id="UP001286313">
    <property type="component" value="Unassembled WGS sequence"/>
</dbReference>
<keyword evidence="3" id="KW-1185">Reference proteome</keyword>